<dbReference type="InterPro" id="IPR025709">
    <property type="entry name" value="Leu_tRNA-synth_edit"/>
</dbReference>
<dbReference type="STRING" id="1798657.A2648_02615"/>
<keyword evidence="6 9" id="KW-0648">Protein biosynthesis</keyword>
<comment type="catalytic activity">
    <reaction evidence="8 9">
        <text>tRNA(Leu) + L-leucine + ATP = L-leucyl-tRNA(Leu) + AMP + diphosphate</text>
        <dbReference type="Rhea" id="RHEA:11688"/>
        <dbReference type="Rhea" id="RHEA-COMP:9613"/>
        <dbReference type="Rhea" id="RHEA-COMP:9622"/>
        <dbReference type="ChEBI" id="CHEBI:30616"/>
        <dbReference type="ChEBI" id="CHEBI:33019"/>
        <dbReference type="ChEBI" id="CHEBI:57427"/>
        <dbReference type="ChEBI" id="CHEBI:78442"/>
        <dbReference type="ChEBI" id="CHEBI:78494"/>
        <dbReference type="ChEBI" id="CHEBI:456215"/>
        <dbReference type="EC" id="6.1.1.4"/>
    </reaction>
</comment>
<feature type="domain" description="Nudix hydrolase" evidence="10">
    <location>
        <begin position="381"/>
        <end position="517"/>
    </location>
</feature>
<gene>
    <name evidence="9" type="primary">leuS</name>
    <name evidence="11" type="ORF">A2648_02615</name>
</gene>
<evidence type="ECO:0000256" key="6">
    <source>
        <dbReference type="ARBA" id="ARBA00022917"/>
    </source>
</evidence>
<comment type="caution">
    <text evidence="11">The sequence shown here is derived from an EMBL/GenBank/DDBJ whole genome shotgun (WGS) entry which is preliminary data.</text>
</comment>
<dbReference type="InterPro" id="IPR009080">
    <property type="entry name" value="tRNAsynth_Ia_anticodon-bd"/>
</dbReference>
<dbReference type="InterPro" id="IPR015797">
    <property type="entry name" value="NUDIX_hydrolase-like_dom_sf"/>
</dbReference>
<evidence type="ECO:0000256" key="7">
    <source>
        <dbReference type="ARBA" id="ARBA00023146"/>
    </source>
</evidence>
<dbReference type="SUPFAM" id="SSF47323">
    <property type="entry name" value="Anticodon-binding domain of a subclass of class I aminoacyl-tRNA synthetases"/>
    <property type="match status" value="1"/>
</dbReference>
<dbReference type="FunFam" id="3.40.50.620:FF:000056">
    <property type="entry name" value="Leucine--tRNA ligase"/>
    <property type="match status" value="1"/>
</dbReference>
<dbReference type="Gene3D" id="3.10.20.590">
    <property type="match status" value="1"/>
</dbReference>
<dbReference type="FunFam" id="1.10.730.10:FF:000002">
    <property type="entry name" value="Leucine--tRNA ligase"/>
    <property type="match status" value="1"/>
</dbReference>
<evidence type="ECO:0000256" key="3">
    <source>
        <dbReference type="ARBA" id="ARBA00022598"/>
    </source>
</evidence>
<dbReference type="SUPFAM" id="SSF55811">
    <property type="entry name" value="Nudix"/>
    <property type="match status" value="1"/>
</dbReference>
<dbReference type="Gene3D" id="3.40.50.620">
    <property type="entry name" value="HUPs"/>
    <property type="match status" value="2"/>
</dbReference>
<dbReference type="Gene3D" id="1.10.730.10">
    <property type="entry name" value="Isoleucyl-tRNA Synthetase, Domain 1"/>
    <property type="match status" value="1"/>
</dbReference>
<dbReference type="GO" id="GO:0002161">
    <property type="term" value="F:aminoacyl-tRNA deacylase activity"/>
    <property type="evidence" value="ECO:0007669"/>
    <property type="project" value="InterPro"/>
</dbReference>
<dbReference type="FunFam" id="3.40.50.620:FF:000003">
    <property type="entry name" value="Leucine--tRNA ligase"/>
    <property type="match status" value="1"/>
</dbReference>
<dbReference type="Pfam" id="PF13603">
    <property type="entry name" value="tRNA-synt_1_2"/>
    <property type="match status" value="1"/>
</dbReference>
<evidence type="ECO:0000256" key="9">
    <source>
        <dbReference type="HAMAP-Rule" id="MF_00049"/>
    </source>
</evidence>
<dbReference type="InterPro" id="IPR014729">
    <property type="entry name" value="Rossmann-like_a/b/a_fold"/>
</dbReference>
<dbReference type="PROSITE" id="PS51462">
    <property type="entry name" value="NUDIX"/>
    <property type="match status" value="1"/>
</dbReference>
<name>A0A1G2CR17_9BACT</name>
<accession>A0A1G2CR17</accession>
<dbReference type="GO" id="GO:0005524">
    <property type="term" value="F:ATP binding"/>
    <property type="evidence" value="ECO:0007669"/>
    <property type="project" value="UniProtKB-UniRule"/>
</dbReference>
<dbReference type="InterPro" id="IPR013155">
    <property type="entry name" value="M/V/L/I-tRNA-synth_anticd-bd"/>
</dbReference>
<feature type="short sequence motif" description="'KMSKS' region" evidence="9">
    <location>
        <begin position="739"/>
        <end position="743"/>
    </location>
</feature>
<dbReference type="SUPFAM" id="SSF50677">
    <property type="entry name" value="ValRS/IleRS/LeuRS editing domain"/>
    <property type="match status" value="1"/>
</dbReference>
<dbReference type="EC" id="6.1.1.4" evidence="9"/>
<dbReference type="Gene3D" id="3.90.740.10">
    <property type="entry name" value="Valyl/Leucyl/Isoleucyl-tRNA synthetase, editing domain"/>
    <property type="match status" value="1"/>
</dbReference>
<evidence type="ECO:0000259" key="10">
    <source>
        <dbReference type="PROSITE" id="PS51462"/>
    </source>
</evidence>
<keyword evidence="7 9" id="KW-0030">Aminoacyl-tRNA synthetase</keyword>
<dbReference type="PRINTS" id="PR00985">
    <property type="entry name" value="TRNASYNTHLEU"/>
</dbReference>
<dbReference type="HAMAP" id="MF_00049_B">
    <property type="entry name" value="Leu_tRNA_synth_B"/>
    <property type="match status" value="1"/>
</dbReference>
<dbReference type="Pfam" id="PF00293">
    <property type="entry name" value="NUDIX"/>
    <property type="match status" value="1"/>
</dbReference>
<feature type="binding site" evidence="9">
    <location>
        <position position="742"/>
    </location>
    <ligand>
        <name>ATP</name>
        <dbReference type="ChEBI" id="CHEBI:30616"/>
    </ligand>
</feature>
<dbReference type="Gene3D" id="3.90.79.10">
    <property type="entry name" value="Nucleoside Triphosphate Pyrophosphohydrolase"/>
    <property type="match status" value="1"/>
</dbReference>
<sequence>MKEYNHNEIETKWQKKWEEEKLYQADDKSKKPKYYCLVEFPYPSGDGLHTGHIRSYTAMDIVARKRRAEGYNVLYPIGWDAFGLPTENYAIKTKTPPQVVTKQNTDTFRRQLKSLGLSFDWSREINTTDPKYYKWTQWIFLKLFEHGLAYKKKMPINWCLSCKIGLANEEVVDGMCERCDGPTEKREKEQWILAITKYADRLDNDLNTVDYVEKIKIGQRNWIGRSKGTLLKFSVLNSKFSIDVFTTRPDTLFGVTYMVLAPDHDLVLGLKDRITNWDEVKKYVVVSKKKTEIERTNKGKEKTGIELKGVKAINPANKEEIPIFIADYVLKEYGTGAIMAVPAHDERDYEFAKKFKLLIRNVIEPVLVQNTGSATFRESEPIQDSYGIIAIIKHWSDNKYLCLRWPQAGWGTFLTGGIEKGYTPEETVIKEIHEETGYKNAVIIEKLGVIHSKYYHAPKNLNRFGHAPAFYVELKNNERDEVSIEEATKHELIWLTKKELKNFLTANSHLQALDLLESRIYVGSGLLINSGDFNSLTSEDAKKKITEFVGGEMTTTYKLRDWVFSRQRYWGEPIPLVFCENCKKQAELTTDNKKQLNAGWIPVPEKELPVELPEIEKYETTDTGESPLSKIKSWVDVKCPVCGGKARRETDTMPNWAGSSWYFLRYIDSKNKKALADRKKLDYFMPVDWYNGGMEHTTLHLLYSRFWHKFLFDIGVVPGAEPYQRRTSHGVVLAEGGEKMSKSKGNVVNPDSIINTFGADSLRIYEMFMGPFDQSVAWNERSLIGPRRFLERVWRLKNKVGEKNDSKLEQVLNRAIKKITEDIEIIGFNTVVSELMILSNEMEKAGTITRPTYETFLKLLAPLAPHITEELWHSLGNAGSIHSEAWPEYDSSKLEDSVVTIVVQVDGRVRGEFTTIRGTNENEIKKTALSLFSVKPRLKGKEPKRVIYIKNKLVNIVPESD</sequence>
<dbReference type="Pfam" id="PF00133">
    <property type="entry name" value="tRNA-synt_1"/>
    <property type="match status" value="2"/>
</dbReference>
<dbReference type="InterPro" id="IPR002302">
    <property type="entry name" value="Leu-tRNA-ligase"/>
</dbReference>
<dbReference type="Pfam" id="PF08264">
    <property type="entry name" value="Anticodon_1"/>
    <property type="match status" value="1"/>
</dbReference>
<evidence type="ECO:0000313" key="12">
    <source>
        <dbReference type="Proteomes" id="UP000178841"/>
    </source>
</evidence>
<keyword evidence="4 9" id="KW-0547">Nucleotide-binding</keyword>
<reference evidence="11 12" key="1">
    <citation type="journal article" date="2016" name="Nat. Commun.">
        <title>Thousands of microbial genomes shed light on interconnected biogeochemical processes in an aquifer system.</title>
        <authorList>
            <person name="Anantharaman K."/>
            <person name="Brown C.T."/>
            <person name="Hug L.A."/>
            <person name="Sharon I."/>
            <person name="Castelle C.J."/>
            <person name="Probst A.J."/>
            <person name="Thomas B.C."/>
            <person name="Singh A."/>
            <person name="Wilkins M.J."/>
            <person name="Karaoz U."/>
            <person name="Brodie E.L."/>
            <person name="Williams K.H."/>
            <person name="Hubbard S.S."/>
            <person name="Banfield J.F."/>
        </authorList>
    </citation>
    <scope>NUCLEOTIDE SEQUENCE [LARGE SCALE GENOMIC DNA]</scope>
</reference>
<dbReference type="InterPro" id="IPR009008">
    <property type="entry name" value="Val/Leu/Ile-tRNA-synth_edit"/>
</dbReference>
<proteinExistence type="inferred from homology"/>
<dbReference type="InterPro" id="IPR002300">
    <property type="entry name" value="aa-tRNA-synth_Ia"/>
</dbReference>
<comment type="subcellular location">
    <subcellularLocation>
        <location evidence="9">Cytoplasm</location>
    </subcellularLocation>
</comment>
<dbReference type="EMBL" id="MHLH01000015">
    <property type="protein sequence ID" value="OGZ03823.1"/>
    <property type="molecule type" value="Genomic_DNA"/>
</dbReference>
<dbReference type="InterPro" id="IPR000086">
    <property type="entry name" value="NUDIX_hydrolase_dom"/>
</dbReference>
<keyword evidence="5 9" id="KW-0067">ATP-binding</keyword>
<evidence type="ECO:0000256" key="5">
    <source>
        <dbReference type="ARBA" id="ARBA00022840"/>
    </source>
</evidence>
<organism evidence="11 12">
    <name type="scientific">Candidatus Lloydbacteria bacterium RIFCSPHIGHO2_01_FULL_41_20</name>
    <dbReference type="NCBI Taxonomy" id="1798657"/>
    <lineage>
        <taxon>Bacteria</taxon>
        <taxon>Candidatus Lloydiibacteriota</taxon>
    </lineage>
</organism>
<dbReference type="PANTHER" id="PTHR43740">
    <property type="entry name" value="LEUCYL-TRNA SYNTHETASE"/>
    <property type="match status" value="1"/>
</dbReference>
<evidence type="ECO:0000256" key="4">
    <source>
        <dbReference type="ARBA" id="ARBA00022741"/>
    </source>
</evidence>
<dbReference type="GO" id="GO:0005829">
    <property type="term" value="C:cytosol"/>
    <property type="evidence" value="ECO:0007669"/>
    <property type="project" value="TreeGrafter"/>
</dbReference>
<comment type="caution">
    <text evidence="9">Lacks conserved residue(s) required for the propagation of feature annotation.</text>
</comment>
<dbReference type="SUPFAM" id="SSF52374">
    <property type="entry name" value="Nucleotidylyl transferase"/>
    <property type="match status" value="1"/>
</dbReference>
<evidence type="ECO:0000256" key="8">
    <source>
        <dbReference type="ARBA" id="ARBA00047469"/>
    </source>
</evidence>
<dbReference type="GO" id="GO:0006429">
    <property type="term" value="P:leucyl-tRNA aminoacylation"/>
    <property type="evidence" value="ECO:0007669"/>
    <property type="project" value="UniProtKB-UniRule"/>
</dbReference>
<keyword evidence="3 9" id="KW-0436">Ligase</keyword>
<evidence type="ECO:0000256" key="1">
    <source>
        <dbReference type="ARBA" id="ARBA00005594"/>
    </source>
</evidence>
<dbReference type="CDD" id="cd07958">
    <property type="entry name" value="Anticodon_Ia_Leu_BEm"/>
    <property type="match status" value="1"/>
</dbReference>
<keyword evidence="2 9" id="KW-0963">Cytoplasm</keyword>
<comment type="similarity">
    <text evidence="1 9">Belongs to the class-I aminoacyl-tRNA synthetase family.</text>
</comment>
<dbReference type="GO" id="GO:0004823">
    <property type="term" value="F:leucine-tRNA ligase activity"/>
    <property type="evidence" value="ECO:0007669"/>
    <property type="project" value="UniProtKB-UniRule"/>
</dbReference>
<evidence type="ECO:0000313" key="11">
    <source>
        <dbReference type="EMBL" id="OGZ03823.1"/>
    </source>
</evidence>
<dbReference type="AlphaFoldDB" id="A0A1G2CR17"/>
<dbReference type="PANTHER" id="PTHR43740:SF2">
    <property type="entry name" value="LEUCINE--TRNA LIGASE, MITOCHONDRIAL"/>
    <property type="match status" value="1"/>
</dbReference>
<dbReference type="Proteomes" id="UP000178841">
    <property type="component" value="Unassembled WGS sequence"/>
</dbReference>
<protein>
    <recommendedName>
        <fullName evidence="9">Leucine--tRNA ligase</fullName>
        <ecNumber evidence="9">6.1.1.4</ecNumber>
    </recommendedName>
    <alternativeName>
        <fullName evidence="9">Leucyl-tRNA synthetase</fullName>
        <shortName evidence="9">LeuRS</shortName>
    </alternativeName>
</protein>
<evidence type="ECO:0000256" key="2">
    <source>
        <dbReference type="ARBA" id="ARBA00022490"/>
    </source>
</evidence>